<evidence type="ECO:0000313" key="2">
    <source>
        <dbReference type="Proteomes" id="UP000652681"/>
    </source>
</evidence>
<gene>
    <name evidence="1" type="ORF">H9Y05_08810</name>
</gene>
<accession>A0A8J6PCE0</accession>
<keyword evidence="2" id="KW-1185">Reference proteome</keyword>
<protein>
    <submittedName>
        <fullName evidence="1">Uncharacterized protein</fullName>
    </submittedName>
</protein>
<dbReference type="Gene3D" id="2.60.120.260">
    <property type="entry name" value="Galactose-binding domain-like"/>
    <property type="match status" value="1"/>
</dbReference>
<evidence type="ECO:0000313" key="1">
    <source>
        <dbReference type="EMBL" id="MBC9812568.1"/>
    </source>
</evidence>
<name>A0A8J6PCE0_9FLAO</name>
<dbReference type="EMBL" id="JACVEL010000005">
    <property type="protein sequence ID" value="MBC9812568.1"/>
    <property type="molecule type" value="Genomic_DNA"/>
</dbReference>
<proteinExistence type="predicted"/>
<organism evidence="1 2">
    <name type="scientific">Taishania pollutisoli</name>
    <dbReference type="NCBI Taxonomy" id="2766479"/>
    <lineage>
        <taxon>Bacteria</taxon>
        <taxon>Pseudomonadati</taxon>
        <taxon>Bacteroidota</taxon>
        <taxon>Flavobacteriia</taxon>
        <taxon>Flavobacteriales</taxon>
        <taxon>Crocinitomicaceae</taxon>
        <taxon>Taishania</taxon>
    </lineage>
</organism>
<dbReference type="Proteomes" id="UP000652681">
    <property type="component" value="Unassembled WGS sequence"/>
</dbReference>
<comment type="caution">
    <text evidence="1">The sequence shown here is derived from an EMBL/GenBank/DDBJ whole genome shotgun (WGS) entry which is preliminary data.</text>
</comment>
<dbReference type="AlphaFoldDB" id="A0A8J6PCE0"/>
<reference evidence="1" key="1">
    <citation type="submission" date="2020-09" db="EMBL/GenBank/DDBJ databases">
        <title>Taishania pollutisoli gen. nov., sp. nov., Isolated from Tetrabromobisphenol A-Contaminated Soil.</title>
        <authorList>
            <person name="Chen Q."/>
        </authorList>
    </citation>
    <scope>NUCLEOTIDE SEQUENCE</scope>
    <source>
        <strain evidence="1">CZZ-1</strain>
    </source>
</reference>
<dbReference type="RefSeq" id="WP_216714065.1">
    <property type="nucleotide sequence ID" value="NZ_JACVEL010000005.1"/>
</dbReference>
<sequence>MHLHKKNILSKKIAILFYLVVGLNLNVVAQATYVIIENNSAPNGTTLHTIVNCDGTVDLRFFCSRLVKNITFHYSTPDVNGSYNSGNQFHGVVSTPNITSNGGGLQHHINFNEVNQNAWIKVTFEYKNVFNNWVTVNPPMTQFYSRPTAANNFNSIDYTANSVLPNYYNFIYTGDYVTNNDYYVFNFDDGSAGIWSQTELENGDRLGENDPLYVNASPHFYCRSDEPEFNDLTATTDLQVTKMYTLSHAASMGFGNGANKLLCPYTKPVPITLNNLCDYLTPPTISPGPTEFRPVVQTGNLTNSSLAPFVTSHKINYNWQTGQSGNSAVQFDQNYTANYGNTHGNKTIKEFVTFQGGCVCETEVIYNTNNPCMNMSGLSFSVVYEEGENHFEFTPAHYEGSASQGTPSVEINFGDGSPSVFPTTLDPIAHDFPGNGPYTVTQITTFPGFPPCTTSVTMTQDIILNNEYCCENFSLDNATTAYWISAWVMEGHAIQPKTYQNSYIEIEFLGGGTTVQPYQFHPTGDIIEGWQRIVGKFSIPTGAVKMNIHLASSGGSVDSYFDDVRVHPFNASMKSYVYDAETFWLTAELDDNNYATIYEYDNEGQLIRIKKETARGIMTIQESRSSNVIKYQE</sequence>